<organism evidence="1 2">
    <name type="scientific">Oryza sativa subsp. japonica</name>
    <name type="common">Rice</name>
    <dbReference type="NCBI Taxonomy" id="39947"/>
    <lineage>
        <taxon>Eukaryota</taxon>
        <taxon>Viridiplantae</taxon>
        <taxon>Streptophyta</taxon>
        <taxon>Embryophyta</taxon>
        <taxon>Tracheophyta</taxon>
        <taxon>Spermatophyta</taxon>
        <taxon>Magnoliopsida</taxon>
        <taxon>Liliopsida</taxon>
        <taxon>Poales</taxon>
        <taxon>Poaceae</taxon>
        <taxon>BOP clade</taxon>
        <taxon>Oryzoideae</taxon>
        <taxon>Oryzeae</taxon>
        <taxon>Oryzinae</taxon>
        <taxon>Oryza</taxon>
        <taxon>Oryza sativa</taxon>
    </lineage>
</organism>
<reference evidence="1 2" key="3">
    <citation type="journal article" date="2013" name="Rice">
        <title>Improvement of the Oryza sativa Nipponbare reference genome using next generation sequence and optical map data.</title>
        <authorList>
            <person name="Kawahara Y."/>
            <person name="de la Bastide M."/>
            <person name="Hamilton J.P."/>
            <person name="Kanamori H."/>
            <person name="McCombie W.R."/>
            <person name="Ouyang S."/>
            <person name="Schwartz D.C."/>
            <person name="Tanaka T."/>
            <person name="Wu J."/>
            <person name="Zhou S."/>
            <person name="Childs K.L."/>
            <person name="Davidson R.M."/>
            <person name="Lin H."/>
            <person name="Quesada-Ocampo L."/>
            <person name="Vaillancourt B."/>
            <person name="Sakai H."/>
            <person name="Lee S.S."/>
            <person name="Kim J."/>
            <person name="Numa H."/>
            <person name="Itoh T."/>
            <person name="Buell C.R."/>
            <person name="Matsumoto T."/>
        </authorList>
    </citation>
    <scope>NUCLEOTIDE SEQUENCE [LARGE SCALE GENOMIC DNA]</scope>
    <source>
        <strain evidence="2">cv. Nipponbare</strain>
    </source>
</reference>
<feature type="non-terminal residue" evidence="1">
    <location>
        <position position="1"/>
    </location>
</feature>
<dbReference type="AlphaFoldDB" id="A0A0P0V0P7"/>
<evidence type="ECO:0000313" key="1">
    <source>
        <dbReference type="EMBL" id="BAS71403.1"/>
    </source>
</evidence>
<name>A0A0P0V0P7_ORYSJ</name>
<dbReference type="InParanoid" id="A0A0P0V0P7"/>
<sequence>CRWLDLLLRPLSSARCQLQAGMWIDHIVMIGSIPKDRLVLVSNSLGFKSCW</sequence>
<gene>
    <name evidence="1" type="ordered locus">Os01g0258000</name>
    <name evidence="1" type="ORF">OSNPB_010258000</name>
</gene>
<dbReference type="PaxDb" id="39947-A0A0P0V0P7"/>
<dbReference type="Proteomes" id="UP000059680">
    <property type="component" value="Chromosome 1"/>
</dbReference>
<reference evidence="2" key="1">
    <citation type="journal article" date="2005" name="Nature">
        <title>The map-based sequence of the rice genome.</title>
        <authorList>
            <consortium name="International rice genome sequencing project (IRGSP)"/>
            <person name="Matsumoto T."/>
            <person name="Wu J."/>
            <person name="Kanamori H."/>
            <person name="Katayose Y."/>
            <person name="Fujisawa M."/>
            <person name="Namiki N."/>
            <person name="Mizuno H."/>
            <person name="Yamamoto K."/>
            <person name="Antonio B.A."/>
            <person name="Baba T."/>
            <person name="Sakata K."/>
            <person name="Nagamura Y."/>
            <person name="Aoki H."/>
            <person name="Arikawa K."/>
            <person name="Arita K."/>
            <person name="Bito T."/>
            <person name="Chiden Y."/>
            <person name="Fujitsuka N."/>
            <person name="Fukunaka R."/>
            <person name="Hamada M."/>
            <person name="Harada C."/>
            <person name="Hayashi A."/>
            <person name="Hijishita S."/>
            <person name="Honda M."/>
            <person name="Hosokawa S."/>
            <person name="Ichikawa Y."/>
            <person name="Idonuma A."/>
            <person name="Iijima M."/>
            <person name="Ikeda M."/>
            <person name="Ikeno M."/>
            <person name="Ito K."/>
            <person name="Ito S."/>
            <person name="Ito T."/>
            <person name="Ito Y."/>
            <person name="Ito Y."/>
            <person name="Iwabuchi A."/>
            <person name="Kamiya K."/>
            <person name="Karasawa W."/>
            <person name="Kurita K."/>
            <person name="Katagiri S."/>
            <person name="Kikuta A."/>
            <person name="Kobayashi H."/>
            <person name="Kobayashi N."/>
            <person name="Machita K."/>
            <person name="Maehara T."/>
            <person name="Masukawa M."/>
            <person name="Mizubayashi T."/>
            <person name="Mukai Y."/>
            <person name="Nagasaki H."/>
            <person name="Nagata Y."/>
            <person name="Naito S."/>
            <person name="Nakashima M."/>
            <person name="Nakama Y."/>
            <person name="Nakamichi Y."/>
            <person name="Nakamura M."/>
            <person name="Meguro A."/>
            <person name="Negishi M."/>
            <person name="Ohta I."/>
            <person name="Ohta T."/>
            <person name="Okamoto M."/>
            <person name="Ono N."/>
            <person name="Saji S."/>
            <person name="Sakaguchi M."/>
            <person name="Sakai K."/>
            <person name="Shibata M."/>
            <person name="Shimokawa T."/>
            <person name="Song J."/>
            <person name="Takazaki Y."/>
            <person name="Terasawa K."/>
            <person name="Tsugane M."/>
            <person name="Tsuji K."/>
            <person name="Ueda S."/>
            <person name="Waki K."/>
            <person name="Yamagata H."/>
            <person name="Yamamoto M."/>
            <person name="Yamamoto S."/>
            <person name="Yamane H."/>
            <person name="Yoshiki S."/>
            <person name="Yoshihara R."/>
            <person name="Yukawa K."/>
            <person name="Zhong H."/>
            <person name="Yano M."/>
            <person name="Yuan Q."/>
            <person name="Ouyang S."/>
            <person name="Liu J."/>
            <person name="Jones K.M."/>
            <person name="Gansberger K."/>
            <person name="Moffat K."/>
            <person name="Hill J."/>
            <person name="Bera J."/>
            <person name="Fadrosh D."/>
            <person name="Jin S."/>
            <person name="Johri S."/>
            <person name="Kim M."/>
            <person name="Overton L."/>
            <person name="Reardon M."/>
            <person name="Tsitrin T."/>
            <person name="Vuong H."/>
            <person name="Weaver B."/>
            <person name="Ciecko A."/>
            <person name="Tallon L."/>
            <person name="Jackson J."/>
            <person name="Pai G."/>
            <person name="Aken S.V."/>
            <person name="Utterback T."/>
            <person name="Reidmuller S."/>
            <person name="Feldblyum T."/>
            <person name="Hsiao J."/>
            <person name="Zismann V."/>
            <person name="Iobst S."/>
            <person name="de Vazeille A.R."/>
            <person name="Buell C.R."/>
            <person name="Ying K."/>
            <person name="Li Y."/>
            <person name="Lu T."/>
            <person name="Huang Y."/>
            <person name="Zhao Q."/>
            <person name="Feng Q."/>
            <person name="Zhang L."/>
            <person name="Zhu J."/>
            <person name="Weng Q."/>
            <person name="Mu J."/>
            <person name="Lu Y."/>
            <person name="Fan D."/>
            <person name="Liu Y."/>
            <person name="Guan J."/>
            <person name="Zhang Y."/>
            <person name="Yu S."/>
            <person name="Liu X."/>
            <person name="Zhang Y."/>
            <person name="Hong G."/>
            <person name="Han B."/>
            <person name="Choisne N."/>
            <person name="Demange N."/>
            <person name="Orjeda G."/>
            <person name="Samain S."/>
            <person name="Cattolico L."/>
            <person name="Pelletier E."/>
            <person name="Couloux A."/>
            <person name="Segurens B."/>
            <person name="Wincker P."/>
            <person name="D'Hont A."/>
            <person name="Scarpelli C."/>
            <person name="Weissenbach J."/>
            <person name="Salanoubat M."/>
            <person name="Quetier F."/>
            <person name="Yu Y."/>
            <person name="Kim H.R."/>
            <person name="Rambo T."/>
            <person name="Currie J."/>
            <person name="Collura K."/>
            <person name="Luo M."/>
            <person name="Yang T."/>
            <person name="Ammiraju J.S.S."/>
            <person name="Engler F."/>
            <person name="Soderlund C."/>
            <person name="Wing R.A."/>
            <person name="Palmer L.E."/>
            <person name="de la Bastide M."/>
            <person name="Spiegel L."/>
            <person name="Nascimento L."/>
            <person name="Zutavern T."/>
            <person name="O'Shaughnessy A."/>
            <person name="Dike S."/>
            <person name="Dedhia N."/>
            <person name="Preston R."/>
            <person name="Balija V."/>
            <person name="McCombie W.R."/>
            <person name="Chow T."/>
            <person name="Chen H."/>
            <person name="Chung M."/>
            <person name="Chen C."/>
            <person name="Shaw J."/>
            <person name="Wu H."/>
            <person name="Hsiao K."/>
            <person name="Chao Y."/>
            <person name="Chu M."/>
            <person name="Cheng C."/>
            <person name="Hour A."/>
            <person name="Lee P."/>
            <person name="Lin S."/>
            <person name="Lin Y."/>
            <person name="Liou J."/>
            <person name="Liu S."/>
            <person name="Hsing Y."/>
            <person name="Raghuvanshi S."/>
            <person name="Mohanty A."/>
            <person name="Bharti A.K."/>
            <person name="Gaur A."/>
            <person name="Gupta V."/>
            <person name="Kumar D."/>
            <person name="Ravi V."/>
            <person name="Vij S."/>
            <person name="Kapur A."/>
            <person name="Khurana P."/>
            <person name="Khurana P."/>
            <person name="Khurana J.P."/>
            <person name="Tyagi A.K."/>
            <person name="Gaikwad K."/>
            <person name="Singh A."/>
            <person name="Dalal V."/>
            <person name="Srivastava S."/>
            <person name="Dixit A."/>
            <person name="Pal A.K."/>
            <person name="Ghazi I.A."/>
            <person name="Yadav M."/>
            <person name="Pandit A."/>
            <person name="Bhargava A."/>
            <person name="Sureshbabu K."/>
            <person name="Batra K."/>
            <person name="Sharma T.R."/>
            <person name="Mohapatra T."/>
            <person name="Singh N.K."/>
            <person name="Messing J."/>
            <person name="Nelson A.B."/>
            <person name="Fuks G."/>
            <person name="Kavchok S."/>
            <person name="Keizer G."/>
            <person name="Linton E."/>
            <person name="Llaca V."/>
            <person name="Song R."/>
            <person name="Tanyolac B."/>
            <person name="Young S."/>
            <person name="Ho-Il K."/>
            <person name="Hahn J.H."/>
            <person name="Sangsakoo G."/>
            <person name="Vanavichit A."/>
            <person name="de Mattos Luiz.A.T."/>
            <person name="Zimmer P.D."/>
            <person name="Malone G."/>
            <person name="Dellagostin O."/>
            <person name="de Oliveira A.C."/>
            <person name="Bevan M."/>
            <person name="Bancroft I."/>
            <person name="Minx P."/>
            <person name="Cordum H."/>
            <person name="Wilson R."/>
            <person name="Cheng Z."/>
            <person name="Jin W."/>
            <person name="Jiang J."/>
            <person name="Leong S.A."/>
            <person name="Iwama H."/>
            <person name="Gojobori T."/>
            <person name="Itoh T."/>
            <person name="Niimura Y."/>
            <person name="Fujii Y."/>
            <person name="Habara T."/>
            <person name="Sakai H."/>
            <person name="Sato Y."/>
            <person name="Wilson G."/>
            <person name="Kumar K."/>
            <person name="McCouch S."/>
            <person name="Juretic N."/>
            <person name="Hoen D."/>
            <person name="Wright S."/>
            <person name="Bruskiewich R."/>
            <person name="Bureau T."/>
            <person name="Miyao A."/>
            <person name="Hirochika H."/>
            <person name="Nishikawa T."/>
            <person name="Kadowaki K."/>
            <person name="Sugiura M."/>
            <person name="Burr B."/>
            <person name="Sasaki T."/>
        </authorList>
    </citation>
    <scope>NUCLEOTIDE SEQUENCE [LARGE SCALE GENOMIC DNA]</scope>
    <source>
        <strain evidence="2">cv. Nipponbare</strain>
    </source>
</reference>
<proteinExistence type="predicted"/>
<dbReference type="Gramene" id="Os01t0258000-01">
    <property type="protein sequence ID" value="Os01t0258000-01"/>
    <property type="gene ID" value="Os01g0258000"/>
</dbReference>
<keyword evidence="2" id="KW-1185">Reference proteome</keyword>
<evidence type="ECO:0000313" key="2">
    <source>
        <dbReference type="Proteomes" id="UP000059680"/>
    </source>
</evidence>
<reference evidence="1 2" key="2">
    <citation type="journal article" date="2013" name="Plant Cell Physiol.">
        <title>Rice Annotation Project Database (RAP-DB): an integrative and interactive database for rice genomics.</title>
        <authorList>
            <person name="Sakai H."/>
            <person name="Lee S.S."/>
            <person name="Tanaka T."/>
            <person name="Numa H."/>
            <person name="Kim J."/>
            <person name="Kawahara Y."/>
            <person name="Wakimoto H."/>
            <person name="Yang C.C."/>
            <person name="Iwamoto M."/>
            <person name="Abe T."/>
            <person name="Yamada Y."/>
            <person name="Muto A."/>
            <person name="Inokuchi H."/>
            <person name="Ikemura T."/>
            <person name="Matsumoto T."/>
            <person name="Sasaki T."/>
            <person name="Itoh T."/>
        </authorList>
    </citation>
    <scope>NUCLEOTIDE SEQUENCE [LARGE SCALE GENOMIC DNA]</scope>
    <source>
        <strain evidence="2">cv. Nipponbare</strain>
    </source>
</reference>
<accession>A0A0P0V0P7</accession>
<protein>
    <submittedName>
        <fullName evidence="1">Os01g0258000 protein</fullName>
    </submittedName>
</protein>
<dbReference type="EMBL" id="AP014957">
    <property type="protein sequence ID" value="BAS71403.1"/>
    <property type="molecule type" value="Genomic_DNA"/>
</dbReference>